<dbReference type="EMBL" id="LWCA01000115">
    <property type="protein sequence ID" value="OAF70741.1"/>
    <property type="molecule type" value="Genomic_DNA"/>
</dbReference>
<reference evidence="1 2" key="1">
    <citation type="submission" date="2016-04" db="EMBL/GenBank/DDBJ databases">
        <title>The genome of Intoshia linei affirms orthonectids as highly simplified spiralians.</title>
        <authorList>
            <person name="Mikhailov K.V."/>
            <person name="Slusarev G.S."/>
            <person name="Nikitin M.A."/>
            <person name="Logacheva M.D."/>
            <person name="Penin A."/>
            <person name="Aleoshin V."/>
            <person name="Panchin Y.V."/>
        </authorList>
    </citation>
    <scope>NUCLEOTIDE SEQUENCE [LARGE SCALE GENOMIC DNA]</scope>
    <source>
        <strain evidence="1">Intl2013</strain>
        <tissue evidence="1">Whole animal</tissue>
    </source>
</reference>
<dbReference type="Proteomes" id="UP000078046">
    <property type="component" value="Unassembled WGS sequence"/>
</dbReference>
<proteinExistence type="predicted"/>
<accession>A0A177BB34</accession>
<organism evidence="1 2">
    <name type="scientific">Intoshia linei</name>
    <dbReference type="NCBI Taxonomy" id="1819745"/>
    <lineage>
        <taxon>Eukaryota</taxon>
        <taxon>Metazoa</taxon>
        <taxon>Spiralia</taxon>
        <taxon>Lophotrochozoa</taxon>
        <taxon>Mesozoa</taxon>
        <taxon>Orthonectida</taxon>
        <taxon>Rhopaluridae</taxon>
        <taxon>Intoshia</taxon>
    </lineage>
</organism>
<evidence type="ECO:0000313" key="2">
    <source>
        <dbReference type="Proteomes" id="UP000078046"/>
    </source>
</evidence>
<dbReference type="AlphaFoldDB" id="A0A177BB34"/>
<name>A0A177BB34_9BILA</name>
<gene>
    <name evidence="1" type="ORF">A3Q56_01501</name>
</gene>
<evidence type="ECO:0000313" key="1">
    <source>
        <dbReference type="EMBL" id="OAF70741.1"/>
    </source>
</evidence>
<protein>
    <submittedName>
        <fullName evidence="1">Uncharacterized protein</fullName>
    </submittedName>
</protein>
<sequence length="53" mass="6080">MSAKMASLKGSQLPHKERDIKKDFYSNNHSKSWCAVTSQGDRYEKDLLSNNHP</sequence>
<keyword evidence="2" id="KW-1185">Reference proteome</keyword>
<comment type="caution">
    <text evidence="1">The sequence shown here is derived from an EMBL/GenBank/DDBJ whole genome shotgun (WGS) entry which is preliminary data.</text>
</comment>